<dbReference type="InterPro" id="IPR012340">
    <property type="entry name" value="NA-bd_OB-fold"/>
</dbReference>
<dbReference type="GO" id="GO:0006281">
    <property type="term" value="P:DNA repair"/>
    <property type="evidence" value="ECO:0007669"/>
    <property type="project" value="InterPro"/>
</dbReference>
<evidence type="ECO:0000259" key="14">
    <source>
        <dbReference type="Pfam" id="PF16900"/>
    </source>
</evidence>
<dbReference type="InterPro" id="IPR004365">
    <property type="entry name" value="NA-bd_OB_tRNA"/>
</dbReference>
<dbReference type="InterPro" id="IPR013955">
    <property type="entry name" value="Rep_factor-A_C"/>
</dbReference>
<feature type="region of interest" description="Disordered" evidence="10">
    <location>
        <begin position="140"/>
        <end position="231"/>
    </location>
</feature>
<comment type="similarity">
    <text evidence="2 9">Belongs to the replication factor A protein 1 family.</text>
</comment>
<evidence type="ECO:0000256" key="6">
    <source>
        <dbReference type="ARBA" id="ARBA00022833"/>
    </source>
</evidence>
<dbReference type="CDD" id="cd04475">
    <property type="entry name" value="RPA1_DBD_B"/>
    <property type="match status" value="1"/>
</dbReference>
<dbReference type="EMBL" id="PITK01000216">
    <property type="protein sequence ID" value="TBU19280.1"/>
    <property type="molecule type" value="Genomic_DNA"/>
</dbReference>
<feature type="domain" description="Replication protein A OB" evidence="14">
    <location>
        <begin position="356"/>
        <end position="444"/>
    </location>
</feature>
<dbReference type="Pfam" id="PF04057">
    <property type="entry name" value="Rep-A_N"/>
    <property type="match status" value="1"/>
</dbReference>
<evidence type="ECO:0000256" key="7">
    <source>
        <dbReference type="ARBA" id="ARBA00023125"/>
    </source>
</evidence>
<comment type="subcellular location">
    <subcellularLocation>
        <location evidence="1 9">Nucleus</location>
    </subcellularLocation>
</comment>
<accession>A0A4Q9LZG9</accession>
<dbReference type="GO" id="GO:0006260">
    <property type="term" value="P:DNA replication"/>
    <property type="evidence" value="ECO:0007669"/>
    <property type="project" value="UniProtKB-KW"/>
</dbReference>
<dbReference type="GO" id="GO:0008270">
    <property type="term" value="F:zinc ion binding"/>
    <property type="evidence" value="ECO:0007669"/>
    <property type="project" value="UniProtKB-KW"/>
</dbReference>
<dbReference type="SUPFAM" id="SSF50249">
    <property type="entry name" value="Nucleic acid-binding proteins"/>
    <property type="match status" value="4"/>
</dbReference>
<dbReference type="PANTHER" id="PTHR47165:SF4">
    <property type="entry name" value="OS03G0429900 PROTEIN"/>
    <property type="match status" value="1"/>
</dbReference>
<keyword evidence="4 9" id="KW-0479">Metal-binding</keyword>
<keyword evidence="5 9" id="KW-0863">Zinc-finger</keyword>
<evidence type="ECO:0000259" key="13">
    <source>
        <dbReference type="Pfam" id="PF08646"/>
    </source>
</evidence>
<evidence type="ECO:0000256" key="4">
    <source>
        <dbReference type="ARBA" id="ARBA00022723"/>
    </source>
</evidence>
<proteinExistence type="inferred from homology"/>
<dbReference type="InterPro" id="IPR047192">
    <property type="entry name" value="Euk_RPA1_DBD_C"/>
</dbReference>
<evidence type="ECO:0000256" key="1">
    <source>
        <dbReference type="ARBA" id="ARBA00004123"/>
    </source>
</evidence>
<comment type="function">
    <text evidence="9">As part of the replication protein A (RPA/RP-A), a single-stranded DNA-binding heterotrimeric complex, may play an essential role in DNA replication, recombination and repair. Binds and stabilizes single-stranded DNA intermediates, preventing complementary DNA reannealing and recruiting different proteins involved in DNA metabolism.</text>
</comment>
<evidence type="ECO:0000313" key="16">
    <source>
        <dbReference type="Proteomes" id="UP000292282"/>
    </source>
</evidence>
<keyword evidence="6 9" id="KW-0862">Zinc</keyword>
<dbReference type="FunFam" id="2.40.50.140:FF:000064">
    <property type="entry name" value="Replication protein A subunit"/>
    <property type="match status" value="1"/>
</dbReference>
<comment type="caution">
    <text evidence="15">The sequence shown here is derived from an EMBL/GenBank/DDBJ whole genome shotgun (WGS) entry which is preliminary data.</text>
</comment>
<gene>
    <name evidence="15" type="ORF">CWI38_0216p0040</name>
</gene>
<evidence type="ECO:0000259" key="12">
    <source>
        <dbReference type="Pfam" id="PF04057"/>
    </source>
</evidence>
<dbReference type="AlphaFoldDB" id="A0A4Q9LZG9"/>
<dbReference type="OrthoDB" id="1751331at2759"/>
<evidence type="ECO:0000256" key="8">
    <source>
        <dbReference type="ARBA" id="ARBA00023242"/>
    </source>
</evidence>
<dbReference type="InterPro" id="IPR031657">
    <property type="entry name" value="REPA_OB_2"/>
</dbReference>
<dbReference type="GO" id="GO:0007004">
    <property type="term" value="P:telomere maintenance via telomerase"/>
    <property type="evidence" value="ECO:0007669"/>
    <property type="project" value="UniProtKB-ARBA"/>
</dbReference>
<evidence type="ECO:0000256" key="2">
    <source>
        <dbReference type="ARBA" id="ARBA00005690"/>
    </source>
</evidence>
<dbReference type="GO" id="GO:0006310">
    <property type="term" value="P:DNA recombination"/>
    <property type="evidence" value="ECO:0007669"/>
    <property type="project" value="InterPro"/>
</dbReference>
<dbReference type="GO" id="GO:0005662">
    <property type="term" value="C:DNA replication factor A complex"/>
    <property type="evidence" value="ECO:0007669"/>
    <property type="project" value="UniProtKB-ARBA"/>
</dbReference>
<feature type="compositionally biased region" description="Low complexity" evidence="10">
    <location>
        <begin position="161"/>
        <end position="210"/>
    </location>
</feature>
<feature type="compositionally biased region" description="Polar residues" evidence="10">
    <location>
        <begin position="140"/>
        <end position="154"/>
    </location>
</feature>
<dbReference type="CDD" id="cd04474">
    <property type="entry name" value="RPA1_DBD_A"/>
    <property type="match status" value="1"/>
</dbReference>
<evidence type="ECO:0000256" key="10">
    <source>
        <dbReference type="SAM" id="MobiDB-lite"/>
    </source>
</evidence>
<keyword evidence="16" id="KW-1185">Reference proteome</keyword>
<feature type="domain" description="OB" evidence="11">
    <location>
        <begin position="247"/>
        <end position="329"/>
    </location>
</feature>
<name>A0A4Q9LZG9_9MICR</name>
<evidence type="ECO:0000259" key="11">
    <source>
        <dbReference type="Pfam" id="PF01336"/>
    </source>
</evidence>
<reference evidence="15 16" key="1">
    <citation type="submission" date="2017-12" db="EMBL/GenBank/DDBJ databases">
        <authorList>
            <person name="Pombert J.-F."/>
            <person name="Haag K.L."/>
            <person name="Ebert D."/>
        </authorList>
    </citation>
    <scope>NUCLEOTIDE SEQUENCE [LARGE SCALE GENOMIC DNA]</scope>
    <source>
        <strain evidence="15">IL-G-3</strain>
    </source>
</reference>
<feature type="compositionally biased region" description="Polar residues" evidence="10">
    <location>
        <begin position="211"/>
        <end position="224"/>
    </location>
</feature>
<keyword evidence="3 9" id="KW-0235">DNA replication</keyword>
<dbReference type="FunFam" id="2.40.50.140:FF:000090">
    <property type="entry name" value="Replication protein A subunit"/>
    <property type="match status" value="1"/>
</dbReference>
<dbReference type="Pfam" id="PF16900">
    <property type="entry name" value="REPA_OB_2"/>
    <property type="match status" value="1"/>
</dbReference>
<evidence type="ECO:0000256" key="9">
    <source>
        <dbReference type="RuleBase" id="RU364130"/>
    </source>
</evidence>
<sequence length="660" mass="75576">MKPEIGTVEAIFNNQEDHPLFTKPILQVINFEKAKRSGDEKSRYIISLSDGQYSIKGMISSTCATNFENDSIKNYSLVQINNFKIKFKGTIPFMYILEMERVGMSAVRLGNPISIQSKRLSNEPSSSNFDDNIRHGNIIQNKKISNEPSMSPNFDENVKESPSTYQTNSSNQNNSSNPTNSPNPTSSYLNNNSSNQTNNSKNNSPNQTSSYQTNTNSLKNNKISNPKDDSSVQATPIAALNPYSARWTIKGIVTVKSEIKHFTSQRGEGKLFSFELRDTSGQIKIVCFSDSVDLFYPLIVQNKTFEISKGTIKMANSQYTSSDYEIHLDKNSSVQLSLDIPQPPLTYNFIPISEISEPNKIFDVIGIIKESYPPSKITTKFNKEMKKKDIFIIDKTSTIRVTLWNRFVEENLEIGNIIALKGVKSSEFNGINLSTISTSLIFINPDLEESFSLKGWYDLYGKEVKIKREEERKLICEVKDYELEYSLICGTIMFIKEDSLWYNSCIGDQCNKKVVLEDNGGYRCEKCNKIYDDCNVRYMISVHVGDFTGQLWLTLFDEAATRIFGISAKDLKNLGDESPTHLQNIVKGLYYKEFYYKIKRKEEIYNNESRVRYNVLNTENLECGKEIRKMLSIIERSMDIKGKYIRIRVEYFNKNILFNF</sequence>
<evidence type="ECO:0000256" key="5">
    <source>
        <dbReference type="ARBA" id="ARBA00022771"/>
    </source>
</evidence>
<feature type="domain" description="Replication factor-A protein 1 N-terminal" evidence="12">
    <location>
        <begin position="7"/>
        <end position="86"/>
    </location>
</feature>
<dbReference type="CDD" id="cd04476">
    <property type="entry name" value="RPA1_DBD_C"/>
    <property type="match status" value="1"/>
</dbReference>
<dbReference type="InterPro" id="IPR004591">
    <property type="entry name" value="Rfa1"/>
</dbReference>
<dbReference type="NCBIfam" id="TIGR00617">
    <property type="entry name" value="rpa1"/>
    <property type="match status" value="1"/>
</dbReference>
<keyword evidence="8 9" id="KW-0539">Nucleus</keyword>
<dbReference type="VEuPathDB" id="MicrosporidiaDB:CWI38_0216p0040"/>
<dbReference type="FunFam" id="2.40.50.140:FF:000041">
    <property type="entry name" value="Replication protein A subunit"/>
    <property type="match status" value="1"/>
</dbReference>
<keyword evidence="7 9" id="KW-0238">DNA-binding</keyword>
<dbReference type="Pfam" id="PF08646">
    <property type="entry name" value="Rep_fac-A_C"/>
    <property type="match status" value="1"/>
</dbReference>
<protein>
    <recommendedName>
        <fullName evidence="9">Replication protein A subunit</fullName>
    </recommendedName>
</protein>
<dbReference type="Proteomes" id="UP000292282">
    <property type="component" value="Unassembled WGS sequence"/>
</dbReference>
<dbReference type="PANTHER" id="PTHR47165">
    <property type="entry name" value="OS03G0429900 PROTEIN"/>
    <property type="match status" value="1"/>
</dbReference>
<dbReference type="InterPro" id="IPR007199">
    <property type="entry name" value="Rep_factor-A_N"/>
</dbReference>
<comment type="subunit">
    <text evidence="9">Component of the heterotrimeric canonical replication protein A complex (RPA).</text>
</comment>
<dbReference type="Gene3D" id="2.40.50.140">
    <property type="entry name" value="Nucleic acid-binding proteins"/>
    <property type="match status" value="4"/>
</dbReference>
<dbReference type="Pfam" id="PF01336">
    <property type="entry name" value="tRNA_anti-codon"/>
    <property type="match status" value="1"/>
</dbReference>
<dbReference type="GO" id="GO:0003677">
    <property type="term" value="F:DNA binding"/>
    <property type="evidence" value="ECO:0007669"/>
    <property type="project" value="UniProtKB-KW"/>
</dbReference>
<evidence type="ECO:0000313" key="15">
    <source>
        <dbReference type="EMBL" id="TBU19280.1"/>
    </source>
</evidence>
<feature type="domain" description="Replication factor A C-terminal" evidence="13">
    <location>
        <begin position="487"/>
        <end position="629"/>
    </location>
</feature>
<organism evidence="15 16">
    <name type="scientific">Hamiltosporidium tvaerminnensis</name>
    <dbReference type="NCBI Taxonomy" id="1176355"/>
    <lineage>
        <taxon>Eukaryota</taxon>
        <taxon>Fungi</taxon>
        <taxon>Fungi incertae sedis</taxon>
        <taxon>Microsporidia</taxon>
        <taxon>Dubosqiidae</taxon>
        <taxon>Hamiltosporidium</taxon>
    </lineage>
</organism>
<dbReference type="STRING" id="1176355.A0A4Q9LZG9"/>
<evidence type="ECO:0000256" key="3">
    <source>
        <dbReference type="ARBA" id="ARBA00022705"/>
    </source>
</evidence>
<dbReference type="GO" id="GO:0000781">
    <property type="term" value="C:chromosome, telomeric region"/>
    <property type="evidence" value="ECO:0007669"/>
    <property type="project" value="UniProtKB-ARBA"/>
</dbReference>